<evidence type="ECO:0000313" key="2">
    <source>
        <dbReference type="Proteomes" id="UP000250369"/>
    </source>
</evidence>
<protein>
    <submittedName>
        <fullName evidence="1">Uncharacterized protein</fullName>
    </submittedName>
</protein>
<evidence type="ECO:0000313" key="1">
    <source>
        <dbReference type="EMBL" id="RAV21652.1"/>
    </source>
</evidence>
<sequence>MEFIKPIQKLKSKVEWQISNRTKTVVKYYAEYTGLSEDEVVDRFLDNIRRDPEFYAWIHNKRRKAHIIKQIFPENQSEVNEDEYGVK</sequence>
<dbReference type="EMBL" id="QMFB01000004">
    <property type="protein sequence ID" value="RAV21652.1"/>
    <property type="molecule type" value="Genomic_DNA"/>
</dbReference>
<proteinExistence type="predicted"/>
<keyword evidence="2" id="KW-1185">Reference proteome</keyword>
<dbReference type="OrthoDB" id="9792162at2"/>
<dbReference type="Proteomes" id="UP000250369">
    <property type="component" value="Unassembled WGS sequence"/>
</dbReference>
<comment type="caution">
    <text evidence="1">The sequence shown here is derived from an EMBL/GenBank/DDBJ whole genome shotgun (WGS) entry which is preliminary data.</text>
</comment>
<dbReference type="RefSeq" id="WP_113030743.1">
    <property type="nucleotide sequence ID" value="NZ_QMFB01000004.1"/>
</dbReference>
<organism evidence="1 2">
    <name type="scientific">Paenibacillus contaminans</name>
    <dbReference type="NCBI Taxonomy" id="450362"/>
    <lineage>
        <taxon>Bacteria</taxon>
        <taxon>Bacillati</taxon>
        <taxon>Bacillota</taxon>
        <taxon>Bacilli</taxon>
        <taxon>Bacillales</taxon>
        <taxon>Paenibacillaceae</taxon>
        <taxon>Paenibacillus</taxon>
    </lineage>
</organism>
<accession>A0A329MPX0</accession>
<dbReference type="AlphaFoldDB" id="A0A329MPX0"/>
<reference evidence="1 2" key="1">
    <citation type="journal article" date="2009" name="Int. J. Syst. Evol. Microbiol.">
        <title>Paenibacillus contaminans sp. nov., isolated from a contaminated laboratory plate.</title>
        <authorList>
            <person name="Chou J.H."/>
            <person name="Lee J.H."/>
            <person name="Lin M.C."/>
            <person name="Chang P.S."/>
            <person name="Arun A.B."/>
            <person name="Young C.C."/>
            <person name="Chen W.M."/>
        </authorList>
    </citation>
    <scope>NUCLEOTIDE SEQUENCE [LARGE SCALE GENOMIC DNA]</scope>
    <source>
        <strain evidence="1 2">CKOBP-6</strain>
    </source>
</reference>
<gene>
    <name evidence="1" type="ORF">DQG23_10395</name>
</gene>
<name>A0A329MPX0_9BACL</name>